<feature type="transmembrane region" description="Helical" evidence="1">
    <location>
        <begin position="91"/>
        <end position="115"/>
    </location>
</feature>
<name>A0ABU7RRS0_9ACTN</name>
<keyword evidence="1" id="KW-0472">Membrane</keyword>
<feature type="transmembrane region" description="Helical" evidence="1">
    <location>
        <begin position="216"/>
        <end position="234"/>
    </location>
</feature>
<dbReference type="PANTHER" id="PTHR37305:SF1">
    <property type="entry name" value="MEMBRANE PROTEIN"/>
    <property type="match status" value="1"/>
</dbReference>
<proteinExistence type="predicted"/>
<dbReference type="RefSeq" id="WP_331214332.1">
    <property type="nucleotide sequence ID" value="NZ_JAZGQK010000009.1"/>
</dbReference>
<dbReference type="Proteomes" id="UP001332243">
    <property type="component" value="Unassembled WGS sequence"/>
</dbReference>
<feature type="transmembrane region" description="Helical" evidence="1">
    <location>
        <begin position="44"/>
        <end position="63"/>
    </location>
</feature>
<gene>
    <name evidence="2" type="ORF">V1633_11965</name>
</gene>
<sequence length="297" mass="31136">MVDIEVRSAGAPDAAGGAAGYRPRATLSIATEWRRQASRRRTQLSLGFMVLLPLIILVAFEFGGDGDDDNGGGEFGSLIELATSGGLNFTLFSLLVSSSFLLVVVVALFCGDTVASEASWGSLRYLLAVPVPRARLLAVKLVVALAYSLLALLLLAGTALLAGTLRYGWSPLSSTVAAQIPAGEGLLRLLGILGYLAAVLLVVAGLAFLLSVTTDAALGAVGGAVLLWILSSILDQISALGVVRDFLPTHYSSAWLGLLSTPVQTDDIVKGCISAICYATVFWSIAFWRFTRKDVTS</sequence>
<keyword evidence="1" id="KW-0812">Transmembrane</keyword>
<dbReference type="Pfam" id="PF12679">
    <property type="entry name" value="ABC2_membrane_2"/>
    <property type="match status" value="1"/>
</dbReference>
<keyword evidence="3" id="KW-1185">Reference proteome</keyword>
<protein>
    <submittedName>
        <fullName evidence="2">ABC transporter permease subunit</fullName>
    </submittedName>
</protein>
<accession>A0ABU7RRS0</accession>
<reference evidence="2 3" key="1">
    <citation type="submission" date="2024-01" db="EMBL/GenBank/DDBJ databases">
        <title>Genome insights into Plantactinospora sonchi sp. nov.</title>
        <authorList>
            <person name="Wang L."/>
        </authorList>
    </citation>
    <scope>NUCLEOTIDE SEQUENCE [LARGE SCALE GENOMIC DNA]</scope>
    <source>
        <strain evidence="2 3">NEAU-QY2</strain>
    </source>
</reference>
<comment type="caution">
    <text evidence="2">The sequence shown here is derived from an EMBL/GenBank/DDBJ whole genome shotgun (WGS) entry which is preliminary data.</text>
</comment>
<evidence type="ECO:0000313" key="3">
    <source>
        <dbReference type="Proteomes" id="UP001332243"/>
    </source>
</evidence>
<evidence type="ECO:0000313" key="2">
    <source>
        <dbReference type="EMBL" id="MEE6259201.1"/>
    </source>
</evidence>
<evidence type="ECO:0000256" key="1">
    <source>
        <dbReference type="SAM" id="Phobius"/>
    </source>
</evidence>
<feature type="transmembrane region" description="Helical" evidence="1">
    <location>
        <begin position="136"/>
        <end position="165"/>
    </location>
</feature>
<keyword evidence="1" id="KW-1133">Transmembrane helix</keyword>
<feature type="transmembrane region" description="Helical" evidence="1">
    <location>
        <begin position="185"/>
        <end position="209"/>
    </location>
</feature>
<feature type="transmembrane region" description="Helical" evidence="1">
    <location>
        <begin position="268"/>
        <end position="288"/>
    </location>
</feature>
<organism evidence="2 3">
    <name type="scientific">Plantactinospora sonchi</name>
    <dbReference type="NCBI Taxonomy" id="1544735"/>
    <lineage>
        <taxon>Bacteria</taxon>
        <taxon>Bacillati</taxon>
        <taxon>Actinomycetota</taxon>
        <taxon>Actinomycetes</taxon>
        <taxon>Micromonosporales</taxon>
        <taxon>Micromonosporaceae</taxon>
        <taxon>Plantactinospora</taxon>
    </lineage>
</organism>
<dbReference type="EMBL" id="JAZGQK010000009">
    <property type="protein sequence ID" value="MEE6259201.1"/>
    <property type="molecule type" value="Genomic_DNA"/>
</dbReference>
<dbReference type="PANTHER" id="PTHR37305">
    <property type="entry name" value="INTEGRAL MEMBRANE PROTEIN-RELATED"/>
    <property type="match status" value="1"/>
</dbReference>